<sequence length="568" mass="64938">MLQPKKQIRTTSSTASGIRSDHKIPAIEHLKKLGDLSTIVNNHGHLPVYVKTTLELVPHKALDAYFESGKRGHKLLSAICFNAELDEVRYAIETLRLNRLPQVSTSSSDCHLCAVISALGANEPQPAVLQYLTKHGYKVSRKAFVMWSMTRGDRIFLWRLLEPLIKFGRNQLPPMSELLHYMTIDHIKVLQKFVRFDIGDIHFAACEGDISAVVEMSVSCPAVTWKRRHRLADIFELCEVSCYFRSRELFGQLRYFRKSLEFRPGARTDSKWTSYGKWRLFESSEDIDRLEKQMTAGDFVETTWQILLAGSRLKYSSDIICSNFFQSLHVNDLHELARMKYFVLDTAAYLKPRLCGRYGELKENFLSGFWQYCRDLIVEVAQPSVSILPGFYNCCGEYLPLQRPGQDLISEFADAVARMDIDRLFSDFIEIQQWRDECLFILALIVVNKPSRPAVWTVMKLLVGGASLLILPGKHVSTLSLLLRDPPRLPEYLRKELISRMCCQLDTSLWQLMGLDVDTSCFVVVRLRCLAAIVCRRALQDNLIDLSQQDVPASVVEVALGHPDKNHD</sequence>
<dbReference type="KEGG" id="vde:111248716"/>
<name>A0A7M7JVC4_VARDE</name>
<dbReference type="OrthoDB" id="6534182at2759"/>
<dbReference type="InParanoid" id="A0A7M7JVC4"/>
<protein>
    <submittedName>
        <fullName evidence="1">Uncharacterized protein</fullName>
    </submittedName>
</protein>
<proteinExistence type="predicted"/>
<evidence type="ECO:0000313" key="1">
    <source>
        <dbReference type="EnsemblMetazoa" id="XP_022657257"/>
    </source>
</evidence>
<dbReference type="AlphaFoldDB" id="A0A7M7JVC4"/>
<organism evidence="1 2">
    <name type="scientific">Varroa destructor</name>
    <name type="common">Honeybee mite</name>
    <dbReference type="NCBI Taxonomy" id="109461"/>
    <lineage>
        <taxon>Eukaryota</taxon>
        <taxon>Metazoa</taxon>
        <taxon>Ecdysozoa</taxon>
        <taxon>Arthropoda</taxon>
        <taxon>Chelicerata</taxon>
        <taxon>Arachnida</taxon>
        <taxon>Acari</taxon>
        <taxon>Parasitiformes</taxon>
        <taxon>Mesostigmata</taxon>
        <taxon>Gamasina</taxon>
        <taxon>Dermanyssoidea</taxon>
        <taxon>Varroidae</taxon>
        <taxon>Varroa</taxon>
    </lineage>
</organism>
<reference evidence="1" key="1">
    <citation type="submission" date="2021-01" db="UniProtKB">
        <authorList>
            <consortium name="EnsemblMetazoa"/>
        </authorList>
    </citation>
    <scope>IDENTIFICATION</scope>
</reference>
<dbReference type="GeneID" id="111248716"/>
<dbReference type="RefSeq" id="XP_022657257.1">
    <property type="nucleotide sequence ID" value="XM_022801522.1"/>
</dbReference>
<dbReference type="EnsemblMetazoa" id="XM_022801522">
    <property type="protein sequence ID" value="XP_022657257"/>
    <property type="gene ID" value="LOC111248716"/>
</dbReference>
<dbReference type="Proteomes" id="UP000594260">
    <property type="component" value="Unplaced"/>
</dbReference>
<keyword evidence="2" id="KW-1185">Reference proteome</keyword>
<evidence type="ECO:0000313" key="2">
    <source>
        <dbReference type="Proteomes" id="UP000594260"/>
    </source>
</evidence>
<accession>A0A7M7JVC4</accession>